<feature type="transmembrane region" description="Helical" evidence="1">
    <location>
        <begin position="16"/>
        <end position="36"/>
    </location>
</feature>
<name>A0A0W0EU58_MONRR</name>
<dbReference type="AlphaFoldDB" id="A0A0W0EU58"/>
<protein>
    <submittedName>
        <fullName evidence="2">Uncharacterized protein</fullName>
    </submittedName>
</protein>
<sequence length="172" mass="18855">MTGIILGLLAYIAECLSWWTLFAAAAFIYKVCTIFLQGDPILHEERSLWCQIFAHYGAGLGLFAFGDLLLKVGIASRAIKAHHWRFAGASLIAIARTMFAITDTPLRYHNISQKHLLWARASNASQAIAFTPLYFLSPAIISRGALYTLATLASTTWCNMTATTSADPELGN</sequence>
<organism evidence="2 3">
    <name type="scientific">Moniliophthora roreri</name>
    <name type="common">Frosty pod rot fungus</name>
    <name type="synonym">Monilia roreri</name>
    <dbReference type="NCBI Taxonomy" id="221103"/>
    <lineage>
        <taxon>Eukaryota</taxon>
        <taxon>Fungi</taxon>
        <taxon>Dikarya</taxon>
        <taxon>Basidiomycota</taxon>
        <taxon>Agaricomycotina</taxon>
        <taxon>Agaricomycetes</taxon>
        <taxon>Agaricomycetidae</taxon>
        <taxon>Agaricales</taxon>
        <taxon>Marasmiineae</taxon>
        <taxon>Marasmiaceae</taxon>
        <taxon>Moniliophthora</taxon>
    </lineage>
</organism>
<evidence type="ECO:0000313" key="3">
    <source>
        <dbReference type="Proteomes" id="UP000054988"/>
    </source>
</evidence>
<dbReference type="Proteomes" id="UP000054988">
    <property type="component" value="Unassembled WGS sequence"/>
</dbReference>
<feature type="transmembrane region" description="Helical" evidence="1">
    <location>
        <begin position="86"/>
        <end position="106"/>
    </location>
</feature>
<evidence type="ECO:0000256" key="1">
    <source>
        <dbReference type="SAM" id="Phobius"/>
    </source>
</evidence>
<keyword evidence="1" id="KW-0472">Membrane</keyword>
<evidence type="ECO:0000313" key="2">
    <source>
        <dbReference type="EMBL" id="KTB27477.1"/>
    </source>
</evidence>
<dbReference type="EMBL" id="LATX01002547">
    <property type="protein sequence ID" value="KTB27477.1"/>
    <property type="molecule type" value="Genomic_DNA"/>
</dbReference>
<proteinExistence type="predicted"/>
<feature type="transmembrane region" description="Helical" evidence="1">
    <location>
        <begin position="48"/>
        <end position="66"/>
    </location>
</feature>
<comment type="caution">
    <text evidence="2">The sequence shown here is derived from an EMBL/GenBank/DDBJ whole genome shotgun (WGS) entry which is preliminary data.</text>
</comment>
<keyword evidence="1" id="KW-0812">Transmembrane</keyword>
<reference evidence="2 3" key="1">
    <citation type="submission" date="2015-12" db="EMBL/GenBank/DDBJ databases">
        <title>Draft genome sequence of Moniliophthora roreri, the causal agent of frosty pod rot of cacao.</title>
        <authorList>
            <person name="Aime M.C."/>
            <person name="Diaz-Valderrama J.R."/>
            <person name="Kijpornyongpan T."/>
            <person name="Phillips-Mora W."/>
        </authorList>
    </citation>
    <scope>NUCLEOTIDE SEQUENCE [LARGE SCALE GENOMIC DNA]</scope>
    <source>
        <strain evidence="2 3">MCA 2952</strain>
    </source>
</reference>
<gene>
    <name evidence="2" type="ORF">WG66_19945</name>
</gene>
<keyword evidence="1" id="KW-1133">Transmembrane helix</keyword>
<accession>A0A0W0EU58</accession>